<dbReference type="RefSeq" id="XP_002292292.1">
    <property type="nucleotide sequence ID" value="XM_002292256.1"/>
</dbReference>
<reference evidence="2 3" key="2">
    <citation type="journal article" date="2008" name="Nature">
        <title>The Phaeodactylum genome reveals the evolutionary history of diatom genomes.</title>
        <authorList>
            <person name="Bowler C."/>
            <person name="Allen A.E."/>
            <person name="Badger J.H."/>
            <person name="Grimwood J."/>
            <person name="Jabbari K."/>
            <person name="Kuo A."/>
            <person name="Maheswari U."/>
            <person name="Martens C."/>
            <person name="Maumus F."/>
            <person name="Otillar R.P."/>
            <person name="Rayko E."/>
            <person name="Salamov A."/>
            <person name="Vandepoele K."/>
            <person name="Beszteri B."/>
            <person name="Gruber A."/>
            <person name="Heijde M."/>
            <person name="Katinka M."/>
            <person name="Mock T."/>
            <person name="Valentin K."/>
            <person name="Verret F."/>
            <person name="Berges J.A."/>
            <person name="Brownlee C."/>
            <person name="Cadoret J.P."/>
            <person name="Chiovitti A."/>
            <person name="Choi C.J."/>
            <person name="Coesel S."/>
            <person name="De Martino A."/>
            <person name="Detter J.C."/>
            <person name="Durkin C."/>
            <person name="Falciatore A."/>
            <person name="Fournet J."/>
            <person name="Haruta M."/>
            <person name="Huysman M.J."/>
            <person name="Jenkins B.D."/>
            <person name="Jiroutova K."/>
            <person name="Jorgensen R.E."/>
            <person name="Joubert Y."/>
            <person name="Kaplan A."/>
            <person name="Kroger N."/>
            <person name="Kroth P.G."/>
            <person name="La Roche J."/>
            <person name="Lindquist E."/>
            <person name="Lommer M."/>
            <person name="Martin-Jezequel V."/>
            <person name="Lopez P.J."/>
            <person name="Lucas S."/>
            <person name="Mangogna M."/>
            <person name="McGinnis K."/>
            <person name="Medlin L.K."/>
            <person name="Montsant A."/>
            <person name="Oudot-Le Secq M.P."/>
            <person name="Napoli C."/>
            <person name="Obornik M."/>
            <person name="Parker M.S."/>
            <person name="Petit J.L."/>
            <person name="Porcel B.M."/>
            <person name="Poulsen N."/>
            <person name="Robison M."/>
            <person name="Rychlewski L."/>
            <person name="Rynearson T.A."/>
            <person name="Schmutz J."/>
            <person name="Shapiro H."/>
            <person name="Siaut M."/>
            <person name="Stanley M."/>
            <person name="Sussman M.R."/>
            <person name="Taylor A.R."/>
            <person name="Vardi A."/>
            <person name="von Dassow P."/>
            <person name="Vyverman W."/>
            <person name="Willis A."/>
            <person name="Wyrwicz L.S."/>
            <person name="Rokhsar D.S."/>
            <person name="Weissenbach J."/>
            <person name="Armbrust E.V."/>
            <person name="Green B.R."/>
            <person name="Van de Peer Y."/>
            <person name="Grigoriev I.V."/>
        </authorList>
    </citation>
    <scope>NUCLEOTIDE SEQUENCE [LARGE SCALE GENOMIC DNA]</scope>
    <source>
        <strain evidence="2 3">CCMP1335</strain>
    </source>
</reference>
<dbReference type="InParanoid" id="B8C8D1"/>
<dbReference type="Proteomes" id="UP000001449">
    <property type="component" value="Chromosome 9"/>
</dbReference>
<feature type="transmembrane region" description="Helical" evidence="1">
    <location>
        <begin position="21"/>
        <end position="38"/>
    </location>
</feature>
<keyword evidence="1" id="KW-1133">Transmembrane helix</keyword>
<dbReference type="InterPro" id="IPR005331">
    <property type="entry name" value="Sulfotransferase"/>
</dbReference>
<name>B8C8D1_THAPS</name>
<gene>
    <name evidence="2" type="ORF">THAPSDRAFT_8084</name>
</gene>
<evidence type="ECO:0008006" key="4">
    <source>
        <dbReference type="Google" id="ProtNLM"/>
    </source>
</evidence>
<dbReference type="EMBL" id="CM000645">
    <property type="protein sequence ID" value="EED90267.1"/>
    <property type="molecule type" value="Genomic_DNA"/>
</dbReference>
<dbReference type="GO" id="GO:0008146">
    <property type="term" value="F:sulfotransferase activity"/>
    <property type="evidence" value="ECO:0007669"/>
    <property type="project" value="InterPro"/>
</dbReference>
<sequence length="473" mass="54304">MNNETSTKAVQRSSQSSILKCLVLLVFVVSAANIIIGHRSNLIDYMDQQYQQQSIPLYKDAPTVERTAEDTNDVHSITLQQQQNDINGDTIIHDGAFITDILTDKQPFPTPQNNPHHHHHRLKFLPGTLHLTSAQSLQHCHVNTTTYAKHVPDVDTLLVSVSHKHKLIYRNVPKSSSSSARHAMQDFLEGVDKRMKSRDMNENVHGKNYTLVSFIRDPLQRFYSSYDEAFFRMGPWMGNGKIVEDKPKVKKWYYDNKYRVEKYPYLYVGFDTIEEFRTYYCPAEILNHGHFLQCNEVPSIDNGNLAHRFEQFVRDYSGLRIADANTIHTPPGDPFDVHLNLQTTSLVFGITGDPLPISVLYNATEAERGWQELASQRGVEIPDGEMTHGRKITRRINIDLVSDETKRKICRLLSLDYCCLNIELPEVCRGMNGGVDSVYCAMKTREVEDGSEDNENEEIRYIEKLVIEPWDEL</sequence>
<evidence type="ECO:0000313" key="3">
    <source>
        <dbReference type="Proteomes" id="UP000001449"/>
    </source>
</evidence>
<dbReference type="GO" id="GO:0016020">
    <property type="term" value="C:membrane"/>
    <property type="evidence" value="ECO:0007669"/>
    <property type="project" value="InterPro"/>
</dbReference>
<dbReference type="HOGENOM" id="CLU_049688_0_0_1"/>
<proteinExistence type="predicted"/>
<protein>
    <recommendedName>
        <fullName evidence="4">Sulfotransferase domain-containing protein</fullName>
    </recommendedName>
</protein>
<keyword evidence="1" id="KW-0812">Transmembrane</keyword>
<accession>B8C8D1</accession>
<keyword evidence="3" id="KW-1185">Reference proteome</keyword>
<dbReference type="Pfam" id="PF03567">
    <property type="entry name" value="Sulfotransfer_2"/>
    <property type="match status" value="1"/>
</dbReference>
<dbReference type="PaxDb" id="35128-Thaps8084"/>
<dbReference type="AlphaFoldDB" id="B8C8D1"/>
<evidence type="ECO:0000256" key="1">
    <source>
        <dbReference type="SAM" id="Phobius"/>
    </source>
</evidence>
<evidence type="ECO:0000313" key="2">
    <source>
        <dbReference type="EMBL" id="EED90267.1"/>
    </source>
</evidence>
<dbReference type="GeneID" id="7448082"/>
<dbReference type="eggNOG" id="ENOG502RUKX">
    <property type="taxonomic scope" value="Eukaryota"/>
</dbReference>
<dbReference type="KEGG" id="tps:THAPSDRAFT_8084"/>
<organism evidence="2 3">
    <name type="scientific">Thalassiosira pseudonana</name>
    <name type="common">Marine diatom</name>
    <name type="synonym">Cyclotella nana</name>
    <dbReference type="NCBI Taxonomy" id="35128"/>
    <lineage>
        <taxon>Eukaryota</taxon>
        <taxon>Sar</taxon>
        <taxon>Stramenopiles</taxon>
        <taxon>Ochrophyta</taxon>
        <taxon>Bacillariophyta</taxon>
        <taxon>Coscinodiscophyceae</taxon>
        <taxon>Thalassiosirophycidae</taxon>
        <taxon>Thalassiosirales</taxon>
        <taxon>Thalassiosiraceae</taxon>
        <taxon>Thalassiosira</taxon>
    </lineage>
</organism>
<reference evidence="2 3" key="1">
    <citation type="journal article" date="2004" name="Science">
        <title>The genome of the diatom Thalassiosira pseudonana: ecology, evolution, and metabolism.</title>
        <authorList>
            <person name="Armbrust E.V."/>
            <person name="Berges J.A."/>
            <person name="Bowler C."/>
            <person name="Green B.R."/>
            <person name="Martinez D."/>
            <person name="Putnam N.H."/>
            <person name="Zhou S."/>
            <person name="Allen A.E."/>
            <person name="Apt K.E."/>
            <person name="Bechner M."/>
            <person name="Brzezinski M.A."/>
            <person name="Chaal B.K."/>
            <person name="Chiovitti A."/>
            <person name="Davis A.K."/>
            <person name="Demarest M.S."/>
            <person name="Detter J.C."/>
            <person name="Glavina T."/>
            <person name="Goodstein D."/>
            <person name="Hadi M.Z."/>
            <person name="Hellsten U."/>
            <person name="Hildebrand M."/>
            <person name="Jenkins B.D."/>
            <person name="Jurka J."/>
            <person name="Kapitonov V.V."/>
            <person name="Kroger N."/>
            <person name="Lau W.W."/>
            <person name="Lane T.W."/>
            <person name="Larimer F.W."/>
            <person name="Lippmeier J.C."/>
            <person name="Lucas S."/>
            <person name="Medina M."/>
            <person name="Montsant A."/>
            <person name="Obornik M."/>
            <person name="Parker M.S."/>
            <person name="Palenik B."/>
            <person name="Pazour G.J."/>
            <person name="Richardson P.M."/>
            <person name="Rynearson T.A."/>
            <person name="Saito M.A."/>
            <person name="Schwartz D.C."/>
            <person name="Thamatrakoln K."/>
            <person name="Valentin K."/>
            <person name="Vardi A."/>
            <person name="Wilkerson F.P."/>
            <person name="Rokhsar D.S."/>
        </authorList>
    </citation>
    <scope>NUCLEOTIDE SEQUENCE [LARGE SCALE GENOMIC DNA]</scope>
    <source>
        <strain evidence="2 3">CCMP1335</strain>
    </source>
</reference>
<keyword evidence="1" id="KW-0472">Membrane</keyword>